<dbReference type="InterPro" id="IPR002491">
    <property type="entry name" value="ABC_transptr_periplasmic_BD"/>
</dbReference>
<accession>A0ABV2QNR6</accession>
<dbReference type="InterPro" id="IPR050902">
    <property type="entry name" value="ABC_Transporter_SBP"/>
</dbReference>
<dbReference type="PANTHER" id="PTHR30535">
    <property type="entry name" value="VITAMIN B12-BINDING PROTEIN"/>
    <property type="match status" value="1"/>
</dbReference>
<evidence type="ECO:0000313" key="4">
    <source>
        <dbReference type="EMBL" id="MET4582528.1"/>
    </source>
</evidence>
<dbReference type="Proteomes" id="UP001549257">
    <property type="component" value="Unassembled WGS sequence"/>
</dbReference>
<keyword evidence="5" id="KW-1185">Reference proteome</keyword>
<evidence type="ECO:0000256" key="1">
    <source>
        <dbReference type="ARBA" id="ARBA00008814"/>
    </source>
</evidence>
<dbReference type="SUPFAM" id="SSF53807">
    <property type="entry name" value="Helical backbone' metal receptor"/>
    <property type="match status" value="1"/>
</dbReference>
<dbReference type="PANTHER" id="PTHR30535:SF4">
    <property type="entry name" value="HEMIN-BINDING PERIPLASMIC PROTEIN HMUT"/>
    <property type="match status" value="1"/>
</dbReference>
<gene>
    <name evidence="4" type="ORF">ABIE21_002038</name>
</gene>
<dbReference type="RefSeq" id="WP_354024711.1">
    <property type="nucleotide sequence ID" value="NZ_JBEPSJ010000002.1"/>
</dbReference>
<feature type="signal peptide" evidence="2">
    <location>
        <begin position="1"/>
        <end position="28"/>
    </location>
</feature>
<name>A0ABV2QNR6_9MICO</name>
<evidence type="ECO:0000259" key="3">
    <source>
        <dbReference type="PROSITE" id="PS50983"/>
    </source>
</evidence>
<evidence type="ECO:0000313" key="5">
    <source>
        <dbReference type="Proteomes" id="UP001549257"/>
    </source>
</evidence>
<dbReference type="Gene3D" id="3.40.50.1980">
    <property type="entry name" value="Nitrogenase molybdenum iron protein domain"/>
    <property type="match status" value="2"/>
</dbReference>
<feature type="chain" id="PRO_5045846953" evidence="2">
    <location>
        <begin position="29"/>
        <end position="370"/>
    </location>
</feature>
<reference evidence="4 5" key="1">
    <citation type="submission" date="2024-06" db="EMBL/GenBank/DDBJ databases">
        <title>Sorghum-associated microbial communities from plants grown in Nebraska, USA.</title>
        <authorList>
            <person name="Schachtman D."/>
        </authorList>
    </citation>
    <scope>NUCLEOTIDE SEQUENCE [LARGE SCALE GENOMIC DNA]</scope>
    <source>
        <strain evidence="4 5">2857</strain>
    </source>
</reference>
<evidence type="ECO:0000256" key="2">
    <source>
        <dbReference type="SAM" id="SignalP"/>
    </source>
</evidence>
<dbReference type="PROSITE" id="PS50983">
    <property type="entry name" value="FE_B12_PBP"/>
    <property type="match status" value="1"/>
</dbReference>
<dbReference type="Pfam" id="PF01497">
    <property type="entry name" value="Peripla_BP_2"/>
    <property type="match status" value="1"/>
</dbReference>
<proteinExistence type="inferred from homology"/>
<dbReference type="EMBL" id="JBEPSJ010000002">
    <property type="protein sequence ID" value="MET4582528.1"/>
    <property type="molecule type" value="Genomic_DNA"/>
</dbReference>
<comment type="similarity">
    <text evidence="1">Belongs to the bacterial solute-binding protein 8 family.</text>
</comment>
<protein>
    <submittedName>
        <fullName evidence="4">Iron complex transport system substrate-binding protein</fullName>
    </submittedName>
</protein>
<keyword evidence="2" id="KW-0732">Signal</keyword>
<dbReference type="PROSITE" id="PS51257">
    <property type="entry name" value="PROKAR_LIPOPROTEIN"/>
    <property type="match status" value="1"/>
</dbReference>
<organism evidence="4 5">
    <name type="scientific">Conyzicola nivalis</name>
    <dbReference type="NCBI Taxonomy" id="1477021"/>
    <lineage>
        <taxon>Bacteria</taxon>
        <taxon>Bacillati</taxon>
        <taxon>Actinomycetota</taxon>
        <taxon>Actinomycetes</taxon>
        <taxon>Micrococcales</taxon>
        <taxon>Microbacteriaceae</taxon>
        <taxon>Conyzicola</taxon>
    </lineage>
</organism>
<comment type="caution">
    <text evidence="4">The sequence shown here is derived from an EMBL/GenBank/DDBJ whole genome shotgun (WGS) entry which is preliminary data.</text>
</comment>
<sequence length="370" mass="37745">MTTFPRRTRRGGAILAAALVVLALGACSAPGAASPDAKPTADQSVPLAELELLDDPRAFEGPTTAVLANSSVTPVMADPEQTLPASVVSHDLDGDLPVTVTSTDRVLGLDISGSIASTIFGLGMGDSVVGRDVSTTFPEAADLPLITSGGHAVSSEAVLALRPTLLITDGTIGPIDVIQQLREAGITVVFVDTDPSMAGVSELARQVAAALGVVPAGEALATQLSTAITDKITEIAAIAPQDAADKVRILFLYLRGGSGIYYLFGEESGADELIEGVGGIDVAGEIGWTGMKPMTDEALVAANPDLILVMSDGIESAGGVDGLIETKPAIGLTAAGQHRRFVDMADGEILSFGPRVPEVLDALARAIYAP</sequence>
<feature type="domain" description="Fe/B12 periplasmic-binding" evidence="3">
    <location>
        <begin position="107"/>
        <end position="370"/>
    </location>
</feature>